<keyword evidence="1" id="KW-0472">Membrane</keyword>
<dbReference type="Pfam" id="PF11755">
    <property type="entry name" value="DUF3311"/>
    <property type="match status" value="1"/>
</dbReference>
<dbReference type="InterPro" id="IPR021741">
    <property type="entry name" value="DUF3311"/>
</dbReference>
<keyword evidence="3" id="KW-1185">Reference proteome</keyword>
<keyword evidence="1" id="KW-1133">Transmembrane helix</keyword>
<sequence length="95" mass="10771">MTSRDHGARRWSLICLLLLPAVVLPLWVSLYDREDPKLFGFPFYYWFQFALILLAVALTLPAYFLALGADRADRVRHGLPAEPGRPEGRDGGEAR</sequence>
<evidence type="ECO:0000313" key="3">
    <source>
        <dbReference type="Proteomes" id="UP000780875"/>
    </source>
</evidence>
<evidence type="ECO:0000256" key="1">
    <source>
        <dbReference type="SAM" id="Phobius"/>
    </source>
</evidence>
<protein>
    <submittedName>
        <fullName evidence="2">DUF3311 domain-containing protein</fullName>
    </submittedName>
</protein>
<organism evidence="2 3">
    <name type="scientific">Nocardioides mangrovi</name>
    <dbReference type="NCBI Taxonomy" id="2874580"/>
    <lineage>
        <taxon>Bacteria</taxon>
        <taxon>Bacillati</taxon>
        <taxon>Actinomycetota</taxon>
        <taxon>Actinomycetes</taxon>
        <taxon>Propionibacteriales</taxon>
        <taxon>Nocardioidaceae</taxon>
        <taxon>Nocardioides</taxon>
    </lineage>
</organism>
<dbReference type="EMBL" id="JAIQZJ010000003">
    <property type="protein sequence ID" value="MBZ5738102.1"/>
    <property type="molecule type" value="Genomic_DNA"/>
</dbReference>
<keyword evidence="1" id="KW-0812">Transmembrane</keyword>
<dbReference type="RefSeq" id="WP_224122475.1">
    <property type="nucleotide sequence ID" value="NZ_JAIQZJ010000003.1"/>
</dbReference>
<gene>
    <name evidence="2" type="ORF">K8U61_08000</name>
</gene>
<reference evidence="2 3" key="1">
    <citation type="submission" date="2021-09" db="EMBL/GenBank/DDBJ databases">
        <title>Whole genome sequence of Nocardioides sp. GBK3QG-3.</title>
        <authorList>
            <person name="Tuo L."/>
        </authorList>
    </citation>
    <scope>NUCLEOTIDE SEQUENCE [LARGE SCALE GENOMIC DNA]</scope>
    <source>
        <strain evidence="2 3">GBK3QG-3</strain>
    </source>
</reference>
<accession>A0ABS7UBS1</accession>
<name>A0ABS7UBS1_9ACTN</name>
<evidence type="ECO:0000313" key="2">
    <source>
        <dbReference type="EMBL" id="MBZ5738102.1"/>
    </source>
</evidence>
<dbReference type="Proteomes" id="UP000780875">
    <property type="component" value="Unassembled WGS sequence"/>
</dbReference>
<feature type="transmembrane region" description="Helical" evidence="1">
    <location>
        <begin position="12"/>
        <end position="31"/>
    </location>
</feature>
<feature type="transmembrane region" description="Helical" evidence="1">
    <location>
        <begin position="43"/>
        <end position="66"/>
    </location>
</feature>
<comment type="caution">
    <text evidence="2">The sequence shown here is derived from an EMBL/GenBank/DDBJ whole genome shotgun (WGS) entry which is preliminary data.</text>
</comment>
<proteinExistence type="predicted"/>